<proteinExistence type="predicted"/>
<dbReference type="PANTHER" id="PTHR18868">
    <property type="entry name" value="OS07G0665300 PROTEIN-RELATED"/>
    <property type="match status" value="1"/>
</dbReference>
<evidence type="ECO:0000313" key="1">
    <source>
        <dbReference type="EMBL" id="KAG0519630.1"/>
    </source>
</evidence>
<dbReference type="EMBL" id="CM027687">
    <property type="protein sequence ID" value="KAG0519630.1"/>
    <property type="molecule type" value="Genomic_DNA"/>
</dbReference>
<dbReference type="InterPro" id="IPR009003">
    <property type="entry name" value="Peptidase_S1_PA"/>
</dbReference>
<name>A0A921QFZ6_SORBI</name>
<dbReference type="Gene3D" id="2.40.10.120">
    <property type="match status" value="1"/>
</dbReference>
<dbReference type="AlphaFoldDB" id="A0A921QFZ6"/>
<dbReference type="PANTHER" id="PTHR18868:SF51">
    <property type="entry name" value="PROTEASE DO-LIKE 14"/>
    <property type="match status" value="1"/>
</dbReference>
<dbReference type="InterPro" id="IPR043504">
    <property type="entry name" value="Peptidase_S1_PA_chymotrypsin"/>
</dbReference>
<reference evidence="1" key="1">
    <citation type="journal article" date="2019" name="BMC Genomics">
        <title>A new reference genome for Sorghum bicolor reveals high levels of sequence similarity between sweet and grain genotypes: implications for the genetics of sugar metabolism.</title>
        <authorList>
            <person name="Cooper E.A."/>
            <person name="Brenton Z.W."/>
            <person name="Flinn B.S."/>
            <person name="Jenkins J."/>
            <person name="Shu S."/>
            <person name="Flowers D."/>
            <person name="Luo F."/>
            <person name="Wang Y."/>
            <person name="Xia P."/>
            <person name="Barry K."/>
            <person name="Daum C."/>
            <person name="Lipzen A."/>
            <person name="Yoshinaga Y."/>
            <person name="Schmutz J."/>
            <person name="Saski C."/>
            <person name="Vermerris W."/>
            <person name="Kresovich S."/>
        </authorList>
    </citation>
    <scope>NUCLEOTIDE SEQUENCE</scope>
</reference>
<dbReference type="Gene3D" id="2.40.10.10">
    <property type="entry name" value="Trypsin-like serine proteases"/>
    <property type="match status" value="2"/>
</dbReference>
<protein>
    <submittedName>
        <fullName evidence="1">Uncharacterized protein</fullName>
    </submittedName>
</protein>
<accession>A0A921QFZ6</accession>
<evidence type="ECO:0000313" key="2">
    <source>
        <dbReference type="Proteomes" id="UP000807115"/>
    </source>
</evidence>
<dbReference type="Pfam" id="PF13365">
    <property type="entry name" value="Trypsin_2"/>
    <property type="match status" value="2"/>
</dbReference>
<dbReference type="Proteomes" id="UP000807115">
    <property type="component" value="Chromosome 8"/>
</dbReference>
<reference evidence="1" key="2">
    <citation type="submission" date="2020-10" db="EMBL/GenBank/DDBJ databases">
        <authorList>
            <person name="Cooper E.A."/>
            <person name="Brenton Z.W."/>
            <person name="Flinn B.S."/>
            <person name="Jenkins J."/>
            <person name="Shu S."/>
            <person name="Flowers D."/>
            <person name="Luo F."/>
            <person name="Wang Y."/>
            <person name="Xia P."/>
            <person name="Barry K."/>
            <person name="Daum C."/>
            <person name="Lipzen A."/>
            <person name="Yoshinaga Y."/>
            <person name="Schmutz J."/>
            <person name="Saski C."/>
            <person name="Vermerris W."/>
            <person name="Kresovich S."/>
        </authorList>
    </citation>
    <scope>NUCLEOTIDE SEQUENCE</scope>
</reference>
<sequence>MLPSKRVADDLTRFSADNKRTCSGEEATDPLISNIWSQLSEEVASKLSRSVVSIALSNGQSVLYASSGIVIECQCHFTKFVTSASLVRALHDSETNDHDKLEIEVLHEGNVAIGILEEYDLDYEIAVVKVMSILDVYCVPLNHQVQFDPHGRKVVAVGCDISGRVLAKIGICTDSRRSQYSRYVMFSTCKLSETMQGSALFDFYGNFFGMNLFWDMERPIFLPRSLILERLGHFRTSLKKSVFLNLVKPVRDKIRRRRVDVNLFPHAGGSIKIFGDAYPNGVWGKLKRGVASRISGNLVALASFNGESKLFACTGFFIDYYDDKCAAILTSASLVRNPDGTIIEGLKIMVLLPNNKHCEGKLKHYSLHYNVALVSVKNYNVDCPANLKHQTMDYSTKVLAVGRYFEPDLIMAASGECTRWSGKLDCIELRYTTCTITKAGIGGPLVDVKGNFLGMNYYDRKMGTPYLRFDLLCGILNYFKTGETKYNMIFPNSSVLREAHIVKDGEKQPPNCWMGAGKSEDMDTIMDQDEETSRKERLAIANLNRYGFRNGGFTVYK</sequence>
<gene>
    <name evidence="1" type="ORF">BDA96_08G003300</name>
</gene>
<comment type="caution">
    <text evidence="1">The sequence shown here is derived from an EMBL/GenBank/DDBJ whole genome shotgun (WGS) entry which is preliminary data.</text>
</comment>
<organism evidence="1 2">
    <name type="scientific">Sorghum bicolor</name>
    <name type="common">Sorghum</name>
    <name type="synonym">Sorghum vulgare</name>
    <dbReference type="NCBI Taxonomy" id="4558"/>
    <lineage>
        <taxon>Eukaryota</taxon>
        <taxon>Viridiplantae</taxon>
        <taxon>Streptophyta</taxon>
        <taxon>Embryophyta</taxon>
        <taxon>Tracheophyta</taxon>
        <taxon>Spermatophyta</taxon>
        <taxon>Magnoliopsida</taxon>
        <taxon>Liliopsida</taxon>
        <taxon>Poales</taxon>
        <taxon>Poaceae</taxon>
        <taxon>PACMAD clade</taxon>
        <taxon>Panicoideae</taxon>
        <taxon>Andropogonodae</taxon>
        <taxon>Andropogoneae</taxon>
        <taxon>Sorghinae</taxon>
        <taxon>Sorghum</taxon>
    </lineage>
</organism>
<dbReference type="SUPFAM" id="SSF50494">
    <property type="entry name" value="Trypsin-like serine proteases"/>
    <property type="match status" value="2"/>
</dbReference>